<evidence type="ECO:0000313" key="1">
    <source>
        <dbReference type="EMBL" id="KAL3277808.1"/>
    </source>
</evidence>
<reference evidence="1 2" key="1">
    <citation type="journal article" date="2021" name="BMC Biol.">
        <title>Horizontally acquired antibacterial genes associated with adaptive radiation of ladybird beetles.</title>
        <authorList>
            <person name="Li H.S."/>
            <person name="Tang X.F."/>
            <person name="Huang Y.H."/>
            <person name="Xu Z.Y."/>
            <person name="Chen M.L."/>
            <person name="Du X.Y."/>
            <person name="Qiu B.Y."/>
            <person name="Chen P.T."/>
            <person name="Zhang W."/>
            <person name="Slipinski A."/>
            <person name="Escalona H.E."/>
            <person name="Waterhouse R.M."/>
            <person name="Zwick A."/>
            <person name="Pang H."/>
        </authorList>
    </citation>
    <scope>NUCLEOTIDE SEQUENCE [LARGE SCALE GENOMIC DNA]</scope>
    <source>
        <strain evidence="1">SYSU2018</strain>
    </source>
</reference>
<dbReference type="EMBL" id="JABFTP020000103">
    <property type="protein sequence ID" value="KAL3277808.1"/>
    <property type="molecule type" value="Genomic_DNA"/>
</dbReference>
<dbReference type="Proteomes" id="UP001516400">
    <property type="component" value="Unassembled WGS sequence"/>
</dbReference>
<gene>
    <name evidence="1" type="ORF">HHI36_013150</name>
</gene>
<name>A0ABD2NGK0_9CUCU</name>
<comment type="caution">
    <text evidence="1">The sequence shown here is derived from an EMBL/GenBank/DDBJ whole genome shotgun (WGS) entry which is preliminary data.</text>
</comment>
<evidence type="ECO:0000313" key="2">
    <source>
        <dbReference type="Proteomes" id="UP001516400"/>
    </source>
</evidence>
<dbReference type="AlphaFoldDB" id="A0ABD2NGK0"/>
<keyword evidence="2" id="KW-1185">Reference proteome</keyword>
<proteinExistence type="predicted"/>
<accession>A0ABD2NGK0</accession>
<organism evidence="1 2">
    <name type="scientific">Cryptolaemus montrouzieri</name>
    <dbReference type="NCBI Taxonomy" id="559131"/>
    <lineage>
        <taxon>Eukaryota</taxon>
        <taxon>Metazoa</taxon>
        <taxon>Ecdysozoa</taxon>
        <taxon>Arthropoda</taxon>
        <taxon>Hexapoda</taxon>
        <taxon>Insecta</taxon>
        <taxon>Pterygota</taxon>
        <taxon>Neoptera</taxon>
        <taxon>Endopterygota</taxon>
        <taxon>Coleoptera</taxon>
        <taxon>Polyphaga</taxon>
        <taxon>Cucujiformia</taxon>
        <taxon>Coccinelloidea</taxon>
        <taxon>Coccinellidae</taxon>
        <taxon>Scymninae</taxon>
        <taxon>Scymnini</taxon>
        <taxon>Cryptolaemus</taxon>
    </lineage>
</organism>
<sequence>MALILNRSRGTVEGTESKLLLEQVKSKLIGEARDVLINSRCSRWGEIKDVLTNTFGDPRSGEILLHDLTTCYQRHNESYEQNHENIKQKLQVLLEHISIREAYQDIKISKENNYTNLALYAYKSGLLEPYCSHLLNIHFDTLESALMECRKFNNERAHISFMNFLRGQSESTNVKREVIPKPQQLHFRPTPPWRMNN</sequence>
<protein>
    <submittedName>
        <fullName evidence="1">Uncharacterized protein</fullName>
    </submittedName>
</protein>